<comment type="caution">
    <text evidence="2">The sequence shown here is derived from an EMBL/GenBank/DDBJ whole genome shotgun (WGS) entry which is preliminary data.</text>
</comment>
<accession>A0ABQ5QQ61</accession>
<dbReference type="Proteomes" id="UP001144280">
    <property type="component" value="Unassembled WGS sequence"/>
</dbReference>
<keyword evidence="3" id="KW-1185">Reference proteome</keyword>
<gene>
    <name evidence="2" type="ORF">Pa4123_16510</name>
</gene>
<feature type="transmembrane region" description="Helical" evidence="1">
    <location>
        <begin position="14"/>
        <end position="36"/>
    </location>
</feature>
<sequence>MTWQRSSIGPSRTVGWLAVVVCGVLTAVVPTAGWTIAHLPSIVAAPAATLCMALALWRFDLAPRAAWNAHGVALRTGWHVVATRWNGVESVRLTRSAFAGDRLAFRMGGRRFDVGLDRVWWLARPSSRYATRSQRLYERIQLAREQATDAVSDGEPPSLSRFAPLAGVLACWSGGLGVALLLG</sequence>
<dbReference type="EMBL" id="BSDI01000007">
    <property type="protein sequence ID" value="GLH96377.1"/>
    <property type="molecule type" value="Genomic_DNA"/>
</dbReference>
<reference evidence="2" key="1">
    <citation type="submission" date="2022-12" db="EMBL/GenBank/DDBJ databases">
        <title>New Phytohabitans aurantiacus sp. RD004123 nov., an actinomycete isolated from soil.</title>
        <authorList>
            <person name="Triningsih D.W."/>
            <person name="Harunari E."/>
            <person name="Igarashi Y."/>
        </authorList>
    </citation>
    <scope>NUCLEOTIDE SEQUENCE</scope>
    <source>
        <strain evidence="2">RD004123</strain>
    </source>
</reference>
<proteinExistence type="predicted"/>
<dbReference type="RefSeq" id="WP_281893573.1">
    <property type="nucleotide sequence ID" value="NZ_BSDI01000007.1"/>
</dbReference>
<evidence type="ECO:0000313" key="2">
    <source>
        <dbReference type="EMBL" id="GLH96377.1"/>
    </source>
</evidence>
<evidence type="ECO:0000256" key="1">
    <source>
        <dbReference type="SAM" id="Phobius"/>
    </source>
</evidence>
<keyword evidence="1" id="KW-0812">Transmembrane</keyword>
<name>A0ABQ5QQ61_9ACTN</name>
<evidence type="ECO:0000313" key="3">
    <source>
        <dbReference type="Proteomes" id="UP001144280"/>
    </source>
</evidence>
<protein>
    <recommendedName>
        <fullName evidence="4">PH domain-containing protein</fullName>
    </recommendedName>
</protein>
<organism evidence="2 3">
    <name type="scientific">Phytohabitans aurantiacus</name>
    <dbReference type="NCBI Taxonomy" id="3016789"/>
    <lineage>
        <taxon>Bacteria</taxon>
        <taxon>Bacillati</taxon>
        <taxon>Actinomycetota</taxon>
        <taxon>Actinomycetes</taxon>
        <taxon>Micromonosporales</taxon>
        <taxon>Micromonosporaceae</taxon>
    </lineage>
</organism>
<evidence type="ECO:0008006" key="4">
    <source>
        <dbReference type="Google" id="ProtNLM"/>
    </source>
</evidence>
<feature type="transmembrane region" description="Helical" evidence="1">
    <location>
        <begin position="42"/>
        <end position="59"/>
    </location>
</feature>
<keyword evidence="1" id="KW-1133">Transmembrane helix</keyword>
<keyword evidence="1" id="KW-0472">Membrane</keyword>